<dbReference type="RefSeq" id="WP_067848455.1">
    <property type="nucleotide sequence ID" value="NZ_JADPKZ010000034.1"/>
</dbReference>
<feature type="region of interest" description="Disordered" evidence="1">
    <location>
        <begin position="95"/>
        <end position="116"/>
    </location>
</feature>
<protein>
    <recommendedName>
        <fullName evidence="4">Hook-length control protein FliK</fullName>
    </recommendedName>
</protein>
<evidence type="ECO:0000313" key="3">
    <source>
        <dbReference type="Proteomes" id="UP000642910"/>
    </source>
</evidence>
<reference evidence="2 3" key="1">
    <citation type="submission" date="2020-11" db="EMBL/GenBank/DDBJ databases">
        <title>Genomic insight of Alicyclobacillus mali FL 18 reveals a new arsenic-resistant strain, with potential in environmental biotechnology.</title>
        <authorList>
            <person name="Fiorentino G."/>
            <person name="Gallo G."/>
            <person name="Aulitto M."/>
        </authorList>
    </citation>
    <scope>NUCLEOTIDE SEQUENCE [LARGE SCALE GENOMIC DNA]</scope>
    <source>
        <strain evidence="2 3">FL 18</strain>
    </source>
</reference>
<evidence type="ECO:0000313" key="2">
    <source>
        <dbReference type="EMBL" id="MBF8377264.1"/>
    </source>
</evidence>
<evidence type="ECO:0000256" key="1">
    <source>
        <dbReference type="SAM" id="MobiDB-lite"/>
    </source>
</evidence>
<sequence>MDPSIHRIPSAELGPITRSVDRAPPVGADRAESTAHPAKGTEGPSPAVGEQVSDVPLDPSDLVPYEILRDEALLASERGWRAALLSALLQVGAEQGRPEEGGAHNAAGTSPKFPPAAELHEAHSGLVESNLAGTQRGFGALKPSFMASSGASEGEEPLYPAAKLYDVGAPDAEMLKVSVTHLWSVMRELAQSTERHTLVRLRECPSSPLVSFASMGREWLEQGLGPADRMRLVQWVMMDRLIASVAPHPFDRRGSGLFLVPHSNAREHPVAVRWRAERRTRMGSRGKLVHRLRLDLEVDGHALACVLTAQRPALHVHITCSPDAPFVKYLQAAGQHVAPSLEACGWELTSWTVDHEGEGSDATS</sequence>
<comment type="caution">
    <text evidence="2">The sequence shown here is derived from an EMBL/GenBank/DDBJ whole genome shotgun (WGS) entry which is preliminary data.</text>
</comment>
<name>A0ABS0F1W6_9BACL</name>
<dbReference type="Proteomes" id="UP000642910">
    <property type="component" value="Unassembled WGS sequence"/>
</dbReference>
<gene>
    <name evidence="2" type="ORF">IW967_05190</name>
</gene>
<keyword evidence="3" id="KW-1185">Reference proteome</keyword>
<dbReference type="EMBL" id="JADPKZ010000034">
    <property type="protein sequence ID" value="MBF8377264.1"/>
    <property type="molecule type" value="Genomic_DNA"/>
</dbReference>
<accession>A0ABS0F1W6</accession>
<feature type="region of interest" description="Disordered" evidence="1">
    <location>
        <begin position="1"/>
        <end position="59"/>
    </location>
</feature>
<organism evidence="2 3">
    <name type="scientific">Alicyclobacillus mali</name>
    <name type="common">ex Roth et al. 2021</name>
    <dbReference type="NCBI Taxonomy" id="1123961"/>
    <lineage>
        <taxon>Bacteria</taxon>
        <taxon>Bacillati</taxon>
        <taxon>Bacillota</taxon>
        <taxon>Bacilli</taxon>
        <taxon>Bacillales</taxon>
        <taxon>Alicyclobacillaceae</taxon>
        <taxon>Alicyclobacillus</taxon>
    </lineage>
</organism>
<evidence type="ECO:0008006" key="4">
    <source>
        <dbReference type="Google" id="ProtNLM"/>
    </source>
</evidence>
<proteinExistence type="predicted"/>